<dbReference type="GO" id="GO:0000175">
    <property type="term" value="F:3'-5'-RNA exonuclease activity"/>
    <property type="evidence" value="ECO:0007669"/>
    <property type="project" value="InterPro"/>
</dbReference>
<keyword evidence="2" id="KW-0378">Hydrolase</keyword>
<name>A0A0H3ZPW7_VIBSP</name>
<dbReference type="CDD" id="cd06135">
    <property type="entry name" value="Orn"/>
    <property type="match status" value="1"/>
</dbReference>
<evidence type="ECO:0000256" key="2">
    <source>
        <dbReference type="ARBA" id="ARBA00022801"/>
    </source>
</evidence>
<dbReference type="Pfam" id="PF00929">
    <property type="entry name" value="RNase_T"/>
    <property type="match status" value="1"/>
</dbReference>
<evidence type="ECO:0000256" key="3">
    <source>
        <dbReference type="ARBA" id="ARBA00022839"/>
    </source>
</evidence>
<evidence type="ECO:0000256" key="1">
    <source>
        <dbReference type="ARBA" id="ARBA00022722"/>
    </source>
</evidence>
<dbReference type="InterPro" id="IPR012337">
    <property type="entry name" value="RNaseH-like_sf"/>
</dbReference>
<dbReference type="AlphaFoldDB" id="A0A0H3ZPW7"/>
<dbReference type="SUPFAM" id="SSF53098">
    <property type="entry name" value="Ribonuclease H-like"/>
    <property type="match status" value="1"/>
</dbReference>
<feature type="domain" description="Exonuclease" evidence="4">
    <location>
        <begin position="16"/>
        <end position="205"/>
    </location>
</feature>
<evidence type="ECO:0000259" key="4">
    <source>
        <dbReference type="SMART" id="SM00479"/>
    </source>
</evidence>
<sequence length="208" mass="23522">MTNQTENTKKTQADSHFLFLDYETGGLNGRIEGGELGCESYPIFEVAAIIADSQLNEVGEPIRIVINQSEDSIAMASDWAINTHTDSGLLDEVRTSTITLRDAELKILEELKSRGIGKYCRKTFTGAILAGSSVAFDRSYMMAQMPELSDYLHYRQVDVSSVNILARVFKPQVAERVVKEYKHEALSDVRETIEELRFYKQQIFQPEK</sequence>
<keyword evidence="3" id="KW-0269">Exonuclease</keyword>
<reference evidence="5" key="1">
    <citation type="journal article" date="2015" name="MBio">
        <title>Eco-Evolutionary Dynamics of Episomes among Ecologically Cohesive Bacterial Populations.</title>
        <authorList>
            <person name="Xue H."/>
            <person name="Cordero O.X."/>
            <person name="Camas F.M."/>
            <person name="Trimble W."/>
            <person name="Meyer F."/>
            <person name="Guglielmini J."/>
            <person name="Rocha E.P."/>
            <person name="Polz M.F."/>
        </authorList>
    </citation>
    <scope>NUCLEOTIDE SEQUENCE</scope>
    <source>
        <strain evidence="5">FF_145</strain>
    </source>
</reference>
<dbReference type="InterPro" id="IPR036397">
    <property type="entry name" value="RNaseH_sf"/>
</dbReference>
<proteinExistence type="predicted"/>
<organism evidence="5">
    <name type="scientific">Vibrio splendidus</name>
    <dbReference type="NCBI Taxonomy" id="29497"/>
    <lineage>
        <taxon>Bacteria</taxon>
        <taxon>Pseudomonadati</taxon>
        <taxon>Pseudomonadota</taxon>
        <taxon>Gammaproteobacteria</taxon>
        <taxon>Vibrionales</taxon>
        <taxon>Vibrionaceae</taxon>
        <taxon>Vibrio</taxon>
    </lineage>
</organism>
<dbReference type="SMART" id="SM00479">
    <property type="entry name" value="EXOIII"/>
    <property type="match status" value="1"/>
</dbReference>
<dbReference type="GO" id="GO:0006259">
    <property type="term" value="P:DNA metabolic process"/>
    <property type="evidence" value="ECO:0007669"/>
    <property type="project" value="UniProtKB-ARBA"/>
</dbReference>
<protein>
    <submittedName>
        <fullName evidence="5">3'-to-5' oligoribonuclease (Orn)</fullName>
    </submittedName>
</protein>
<dbReference type="InterPro" id="IPR013520">
    <property type="entry name" value="Ribonucl_H"/>
</dbReference>
<dbReference type="GO" id="GO:0003676">
    <property type="term" value="F:nucleic acid binding"/>
    <property type="evidence" value="ECO:0007669"/>
    <property type="project" value="InterPro"/>
</dbReference>
<dbReference type="InterPro" id="IPR022894">
    <property type="entry name" value="Oligoribonuclease"/>
</dbReference>
<keyword evidence="1" id="KW-0540">Nuclease</keyword>
<dbReference type="Gene3D" id="3.30.420.10">
    <property type="entry name" value="Ribonuclease H-like superfamily/Ribonuclease H"/>
    <property type="match status" value="1"/>
</dbReference>
<dbReference type="NCBIfam" id="NF003765">
    <property type="entry name" value="PRK05359.1"/>
    <property type="match status" value="1"/>
</dbReference>
<evidence type="ECO:0000313" key="5">
    <source>
        <dbReference type="EMBL" id="AKN38260.1"/>
    </source>
</evidence>
<accession>A0A0H3ZPW7</accession>
<dbReference type="EMBL" id="KP795572">
    <property type="protein sequence ID" value="AKN38260.1"/>
    <property type="molecule type" value="Genomic_DNA"/>
</dbReference>